<dbReference type="Proteomes" id="UP000703315">
    <property type="component" value="Unassembled WGS sequence"/>
</dbReference>
<reference evidence="1" key="2">
    <citation type="submission" date="2021-09" db="EMBL/GenBank/DDBJ databases">
        <authorList>
            <person name="Gilroy R."/>
        </authorList>
    </citation>
    <scope>NUCLEOTIDE SEQUENCE</scope>
    <source>
        <strain evidence="1">ChiHjej13B12-14962</strain>
    </source>
</reference>
<dbReference type="RefSeq" id="WP_303902209.1">
    <property type="nucleotide sequence ID" value="NZ_DYXC01000029.1"/>
</dbReference>
<name>A0A921FMD8_9MICC</name>
<sequence length="290" mass="32429">MSTTQRRFLPGKKTPPDTLMRVLVDTSSASDDAARFVYAVIAALGMDIVELADANDDASYAATIQVGDNTIVADHKQWHYPDHEATFEHWLVTTCFPSSVDPTVWALVQTGSERFKMLAAAMAYAYQDQGVVLIDADASEALSRSILEATDDAIDILTFDFEMPSPHIYMLNAPTWEGVTMLLQVDRANPLNSVLLPETLQAAKYHFAHTVIDCGADLFLAQRLAAAGSRVIHIDDGARPLYVDLTPHKRIEYFSHDIPPYGTRRDFEFIVHNTRRRAGMRRWMQRGDAI</sequence>
<dbReference type="AlphaFoldDB" id="A0A921FMD8"/>
<comment type="caution">
    <text evidence="1">The sequence shown here is derived from an EMBL/GenBank/DDBJ whole genome shotgun (WGS) entry which is preliminary data.</text>
</comment>
<evidence type="ECO:0000313" key="2">
    <source>
        <dbReference type="Proteomes" id="UP000703315"/>
    </source>
</evidence>
<dbReference type="EMBL" id="DYXC01000029">
    <property type="protein sequence ID" value="HJF13607.1"/>
    <property type="molecule type" value="Genomic_DNA"/>
</dbReference>
<accession>A0A921FMD8</accession>
<evidence type="ECO:0000313" key="1">
    <source>
        <dbReference type="EMBL" id="HJF13607.1"/>
    </source>
</evidence>
<protein>
    <submittedName>
        <fullName evidence="1">Uncharacterized protein</fullName>
    </submittedName>
</protein>
<organism evidence="1 2">
    <name type="scientific">Enteractinococcus helveticum</name>
    <dbReference type="NCBI Taxonomy" id="1837282"/>
    <lineage>
        <taxon>Bacteria</taxon>
        <taxon>Bacillati</taxon>
        <taxon>Actinomycetota</taxon>
        <taxon>Actinomycetes</taxon>
        <taxon>Micrococcales</taxon>
        <taxon>Micrococcaceae</taxon>
    </lineage>
</organism>
<reference evidence="1" key="1">
    <citation type="journal article" date="2021" name="PeerJ">
        <title>Extensive microbial diversity within the chicken gut microbiome revealed by metagenomics and culture.</title>
        <authorList>
            <person name="Gilroy R."/>
            <person name="Ravi A."/>
            <person name="Getino M."/>
            <person name="Pursley I."/>
            <person name="Horton D.L."/>
            <person name="Alikhan N.F."/>
            <person name="Baker D."/>
            <person name="Gharbi K."/>
            <person name="Hall N."/>
            <person name="Watson M."/>
            <person name="Adriaenssens E.M."/>
            <person name="Foster-Nyarko E."/>
            <person name="Jarju S."/>
            <person name="Secka A."/>
            <person name="Antonio M."/>
            <person name="Oren A."/>
            <person name="Chaudhuri R.R."/>
            <person name="La Ragione R."/>
            <person name="Hildebrand F."/>
            <person name="Pallen M.J."/>
        </authorList>
    </citation>
    <scope>NUCLEOTIDE SEQUENCE</scope>
    <source>
        <strain evidence="1">ChiHjej13B12-14962</strain>
    </source>
</reference>
<gene>
    <name evidence="1" type="ORF">K8V32_02240</name>
</gene>
<proteinExistence type="predicted"/>